<dbReference type="InterPro" id="IPR009061">
    <property type="entry name" value="DNA-bd_dom_put_sf"/>
</dbReference>
<dbReference type="PANTHER" id="PTHR30204">
    <property type="entry name" value="REDOX-CYCLING DRUG-SENSING TRANSCRIPTIONAL ACTIVATOR SOXR"/>
    <property type="match status" value="1"/>
</dbReference>
<comment type="caution">
    <text evidence="3">The sequence shown here is derived from an EMBL/GenBank/DDBJ whole genome shotgun (WGS) entry which is preliminary data.</text>
</comment>
<evidence type="ECO:0000313" key="4">
    <source>
        <dbReference type="Proteomes" id="UP001596496"/>
    </source>
</evidence>
<dbReference type="Proteomes" id="UP001596496">
    <property type="component" value="Unassembled WGS sequence"/>
</dbReference>
<dbReference type="Pfam" id="PF13411">
    <property type="entry name" value="MerR_1"/>
    <property type="match status" value="1"/>
</dbReference>
<accession>A0ABW2PCW8</accession>
<keyword evidence="1" id="KW-0238">DNA-binding</keyword>
<protein>
    <submittedName>
        <fullName evidence="3">MerR family transcriptional regulator</fullName>
    </submittedName>
</protein>
<dbReference type="InterPro" id="IPR047057">
    <property type="entry name" value="MerR_fam"/>
</dbReference>
<dbReference type="InterPro" id="IPR000551">
    <property type="entry name" value="MerR-type_HTH_dom"/>
</dbReference>
<keyword evidence="4" id="KW-1185">Reference proteome</keyword>
<dbReference type="EMBL" id="JBHTCG010000035">
    <property type="protein sequence ID" value="MFC7387214.1"/>
    <property type="molecule type" value="Genomic_DNA"/>
</dbReference>
<dbReference type="CDD" id="cd00592">
    <property type="entry name" value="HTH_MerR-like"/>
    <property type="match status" value="1"/>
</dbReference>
<dbReference type="RefSeq" id="WP_380830880.1">
    <property type="nucleotide sequence ID" value="NZ_JBHTCG010000035.1"/>
</dbReference>
<dbReference type="Gene3D" id="1.10.1660.10">
    <property type="match status" value="1"/>
</dbReference>
<sequence>MSESVELHTVGRIARRTGLSVHTIRFWSDIGVVPPTVRSAGGYRLYDAAAVARFDLVRTLRDLGIGLETVQAILTNQVSVAEVAKAHVRALEAEIRTLRLRRAVLNGIAERGGTAEETVMTHRLARLSAAERQRVIDDFVAEIFARIGPREDAMIVAEWMRELPSELPDDPDARQIDAWLELGELVADEGFRARLRRIVLDGVFGPPIEDGFDLRRRVLEEAGHALAGGIAPETAAGKQVLDRVIEPGLPAAERAELRDRLRTLADVQVERYWHLLAVLNGREPGPSVIPAFDWLITALRTHGRPPTEPR</sequence>
<dbReference type="SMART" id="SM00422">
    <property type="entry name" value="HTH_MERR"/>
    <property type="match status" value="1"/>
</dbReference>
<proteinExistence type="predicted"/>
<evidence type="ECO:0000259" key="2">
    <source>
        <dbReference type="PROSITE" id="PS50937"/>
    </source>
</evidence>
<reference evidence="4" key="1">
    <citation type="journal article" date="2019" name="Int. J. Syst. Evol. Microbiol.">
        <title>The Global Catalogue of Microorganisms (GCM) 10K type strain sequencing project: providing services to taxonomists for standard genome sequencing and annotation.</title>
        <authorList>
            <consortium name="The Broad Institute Genomics Platform"/>
            <consortium name="The Broad Institute Genome Sequencing Center for Infectious Disease"/>
            <person name="Wu L."/>
            <person name="Ma J."/>
        </authorList>
    </citation>
    <scope>NUCLEOTIDE SEQUENCE [LARGE SCALE GENOMIC DNA]</scope>
    <source>
        <strain evidence="4">CECT 7649</strain>
    </source>
</reference>
<evidence type="ECO:0000256" key="1">
    <source>
        <dbReference type="ARBA" id="ARBA00023125"/>
    </source>
</evidence>
<gene>
    <name evidence="3" type="ORF">ACFQSB_33745</name>
</gene>
<dbReference type="PRINTS" id="PR00040">
    <property type="entry name" value="HTHMERR"/>
</dbReference>
<name>A0ABW2PCW8_9ACTN</name>
<feature type="domain" description="HTH merR-type" evidence="2">
    <location>
        <begin position="7"/>
        <end position="76"/>
    </location>
</feature>
<dbReference type="PANTHER" id="PTHR30204:SF93">
    <property type="entry name" value="HTH MERR-TYPE DOMAIN-CONTAINING PROTEIN"/>
    <property type="match status" value="1"/>
</dbReference>
<dbReference type="PROSITE" id="PS50937">
    <property type="entry name" value="HTH_MERR_2"/>
    <property type="match status" value="1"/>
</dbReference>
<dbReference type="SUPFAM" id="SSF46955">
    <property type="entry name" value="Putative DNA-binding domain"/>
    <property type="match status" value="1"/>
</dbReference>
<evidence type="ECO:0000313" key="3">
    <source>
        <dbReference type="EMBL" id="MFC7387214.1"/>
    </source>
</evidence>
<organism evidence="3 4">
    <name type="scientific">Sphaerisporangium rhizosphaerae</name>
    <dbReference type="NCBI Taxonomy" id="2269375"/>
    <lineage>
        <taxon>Bacteria</taxon>
        <taxon>Bacillati</taxon>
        <taxon>Actinomycetota</taxon>
        <taxon>Actinomycetes</taxon>
        <taxon>Streptosporangiales</taxon>
        <taxon>Streptosporangiaceae</taxon>
        <taxon>Sphaerisporangium</taxon>
    </lineage>
</organism>